<comment type="function">
    <text evidence="9">Channel that opens in response to stretch forces in the membrane lipid bilayer. May participate in the regulation of osmotic pressure changes within the cell.</text>
</comment>
<evidence type="ECO:0000256" key="2">
    <source>
        <dbReference type="ARBA" id="ARBA00022448"/>
    </source>
</evidence>
<evidence type="ECO:0000256" key="5">
    <source>
        <dbReference type="ARBA" id="ARBA00022989"/>
    </source>
</evidence>
<accession>A0A6N7W9N3</accession>
<dbReference type="SUPFAM" id="SSF81330">
    <property type="entry name" value="Gated mechanosensitive channel"/>
    <property type="match status" value="1"/>
</dbReference>
<evidence type="ECO:0000256" key="4">
    <source>
        <dbReference type="ARBA" id="ARBA00022692"/>
    </source>
</evidence>
<evidence type="ECO:0000313" key="10">
    <source>
        <dbReference type="EMBL" id="MSS85152.1"/>
    </source>
</evidence>
<sequence length="135" mass="14428">MLSGFKEFIARGNAIDLAVGVIIGAAFTSVVDAIVNSVFNPLIGALFGQPNFDSLLSFEIQGFGEPAVVSFGAVLSALLNFLIVAIALYFCIVLPLNKLAEIRAAKDEDPEEEELSQEAALLVEIRDALQRSAKE</sequence>
<reference evidence="10 11" key="1">
    <citation type="submission" date="2019-08" db="EMBL/GenBank/DDBJ databases">
        <title>In-depth cultivation of the pig gut microbiome towards novel bacterial diversity and tailored functional studies.</title>
        <authorList>
            <person name="Wylensek D."/>
            <person name="Hitch T.C.A."/>
            <person name="Clavel T."/>
        </authorList>
    </citation>
    <scope>NUCLEOTIDE SEQUENCE [LARGE SCALE GENOMIC DNA]</scope>
    <source>
        <strain evidence="10 11">WB03_NA08</strain>
    </source>
</reference>
<evidence type="ECO:0000256" key="8">
    <source>
        <dbReference type="ARBA" id="ARBA00023303"/>
    </source>
</evidence>
<evidence type="ECO:0000313" key="11">
    <source>
        <dbReference type="Proteomes" id="UP000470875"/>
    </source>
</evidence>
<dbReference type="AlphaFoldDB" id="A0A6N7W9N3"/>
<keyword evidence="8 9" id="KW-0407">Ion channel</keyword>
<evidence type="ECO:0000256" key="6">
    <source>
        <dbReference type="ARBA" id="ARBA00023065"/>
    </source>
</evidence>
<proteinExistence type="inferred from homology"/>
<comment type="subunit">
    <text evidence="9">Homopentamer.</text>
</comment>
<dbReference type="GO" id="GO:0008381">
    <property type="term" value="F:mechanosensitive monoatomic ion channel activity"/>
    <property type="evidence" value="ECO:0007669"/>
    <property type="project" value="UniProtKB-UniRule"/>
</dbReference>
<dbReference type="InterPro" id="IPR036019">
    <property type="entry name" value="MscL_channel"/>
</dbReference>
<dbReference type="HAMAP" id="MF_00115">
    <property type="entry name" value="MscL"/>
    <property type="match status" value="1"/>
</dbReference>
<organism evidence="10 11">
    <name type="scientific">Scrofimicrobium canadense</name>
    <dbReference type="NCBI Taxonomy" id="2652290"/>
    <lineage>
        <taxon>Bacteria</taxon>
        <taxon>Bacillati</taxon>
        <taxon>Actinomycetota</taxon>
        <taxon>Actinomycetes</taxon>
        <taxon>Actinomycetales</taxon>
        <taxon>Actinomycetaceae</taxon>
        <taxon>Scrofimicrobium</taxon>
    </lineage>
</organism>
<keyword evidence="6 9" id="KW-0406">Ion transport</keyword>
<name>A0A6N7W9N3_9ACTO</name>
<dbReference type="PRINTS" id="PR01264">
    <property type="entry name" value="MECHCHANNEL"/>
</dbReference>
<comment type="caution">
    <text evidence="10">The sequence shown here is derived from an EMBL/GenBank/DDBJ whole genome shotgun (WGS) entry which is preliminary data.</text>
</comment>
<dbReference type="PANTHER" id="PTHR30266">
    <property type="entry name" value="MECHANOSENSITIVE CHANNEL MSCL"/>
    <property type="match status" value="1"/>
</dbReference>
<keyword evidence="4 9" id="KW-0812">Transmembrane</keyword>
<dbReference type="EMBL" id="VULO01000012">
    <property type="protein sequence ID" value="MSS85152.1"/>
    <property type="molecule type" value="Genomic_DNA"/>
</dbReference>
<dbReference type="Gene3D" id="1.10.1200.120">
    <property type="entry name" value="Large-conductance mechanosensitive channel, MscL, domain 1"/>
    <property type="match status" value="1"/>
</dbReference>
<keyword evidence="2 9" id="KW-0813">Transport</keyword>
<dbReference type="RefSeq" id="WP_154546127.1">
    <property type="nucleotide sequence ID" value="NZ_VULO01000012.1"/>
</dbReference>
<dbReference type="Pfam" id="PF01741">
    <property type="entry name" value="MscL"/>
    <property type="match status" value="1"/>
</dbReference>
<keyword evidence="3 9" id="KW-1003">Cell membrane</keyword>
<gene>
    <name evidence="9 10" type="primary">mscL</name>
    <name evidence="10" type="ORF">FYJ24_10355</name>
</gene>
<protein>
    <recommendedName>
        <fullName evidence="9">Large-conductance mechanosensitive channel</fullName>
    </recommendedName>
</protein>
<keyword evidence="5 9" id="KW-1133">Transmembrane helix</keyword>
<feature type="transmembrane region" description="Helical" evidence="9">
    <location>
        <begin position="67"/>
        <end position="96"/>
    </location>
</feature>
<keyword evidence="11" id="KW-1185">Reference proteome</keyword>
<evidence type="ECO:0000256" key="9">
    <source>
        <dbReference type="HAMAP-Rule" id="MF_00115"/>
    </source>
</evidence>
<evidence type="ECO:0000256" key="3">
    <source>
        <dbReference type="ARBA" id="ARBA00022475"/>
    </source>
</evidence>
<keyword evidence="7 9" id="KW-0472">Membrane</keyword>
<dbReference type="NCBIfam" id="TIGR00220">
    <property type="entry name" value="mscL"/>
    <property type="match status" value="1"/>
</dbReference>
<dbReference type="PANTHER" id="PTHR30266:SF2">
    <property type="entry name" value="LARGE-CONDUCTANCE MECHANOSENSITIVE CHANNEL"/>
    <property type="match status" value="1"/>
</dbReference>
<evidence type="ECO:0000256" key="1">
    <source>
        <dbReference type="ARBA" id="ARBA00004141"/>
    </source>
</evidence>
<feature type="transmembrane region" description="Helical" evidence="9">
    <location>
        <begin position="21"/>
        <end position="47"/>
    </location>
</feature>
<dbReference type="InterPro" id="IPR001185">
    <property type="entry name" value="MS_channel"/>
</dbReference>
<dbReference type="GO" id="GO:0005886">
    <property type="term" value="C:plasma membrane"/>
    <property type="evidence" value="ECO:0007669"/>
    <property type="project" value="UniProtKB-SubCell"/>
</dbReference>
<dbReference type="InterPro" id="IPR037673">
    <property type="entry name" value="MSC/AndL"/>
</dbReference>
<comment type="similarity">
    <text evidence="9">Belongs to the MscL family.</text>
</comment>
<dbReference type="Proteomes" id="UP000470875">
    <property type="component" value="Unassembled WGS sequence"/>
</dbReference>
<evidence type="ECO:0000256" key="7">
    <source>
        <dbReference type="ARBA" id="ARBA00023136"/>
    </source>
</evidence>
<comment type="subcellular location">
    <subcellularLocation>
        <location evidence="9">Cell membrane</location>
        <topology evidence="9">Multi-pass membrane protein</topology>
    </subcellularLocation>
    <subcellularLocation>
        <location evidence="1">Membrane</location>
        <topology evidence="1">Multi-pass membrane protein</topology>
    </subcellularLocation>
</comment>